<dbReference type="KEGG" id="tsa:AciPR4_3449"/>
<evidence type="ECO:0000313" key="5">
    <source>
        <dbReference type="EMBL" id="ADV84203.1"/>
    </source>
</evidence>
<dbReference type="EMBL" id="CP002467">
    <property type="protein sequence ID" value="ADV84203.1"/>
    <property type="molecule type" value="Genomic_DNA"/>
</dbReference>
<dbReference type="GO" id="GO:0016616">
    <property type="term" value="F:oxidoreductase activity, acting on the CH-OH group of donors, NAD or NADP as acceptor"/>
    <property type="evidence" value="ECO:0007669"/>
    <property type="project" value="InterPro"/>
</dbReference>
<dbReference type="InterPro" id="IPR002347">
    <property type="entry name" value="SDR_fam"/>
</dbReference>
<dbReference type="Pfam" id="PF00106">
    <property type="entry name" value="adh_short"/>
    <property type="match status" value="1"/>
</dbReference>
<protein>
    <submittedName>
        <fullName evidence="5">Short-chain dehydrogenase/reductase SDR</fullName>
    </submittedName>
</protein>
<dbReference type="eggNOG" id="COG1028">
    <property type="taxonomic scope" value="Bacteria"/>
</dbReference>
<dbReference type="OrthoDB" id="5786478at2"/>
<sequence>MAQSHKGHIALITGANKGIGYEVARQLGKEGITVLVTARNPELGEAATAKLKADGADAHFIELDVSKPETIAKAAEQVKAKFGHIDILVNNAGIIDPKDGLPGTAEIDAVRRVLEVNFFGVLAVTQAFLPLVRESKSGRIVNVSSGLGSLTQNADPNWPFAAYKPIGYNGSKAILNMMTIQLAYELKDTSIKVNTVDPGYTATDINGNSGHQTVEEGAAETVRMALIPDEGPTGGYTNNEGIVPW</sequence>
<keyword evidence="3" id="KW-0560">Oxidoreductase</keyword>
<gene>
    <name evidence="5" type="ordered locus">AciPR4_3449</name>
</gene>
<comment type="similarity">
    <text evidence="1 4">Belongs to the short-chain dehydrogenases/reductases (SDR) family.</text>
</comment>
<dbReference type="PANTHER" id="PTHR43490">
    <property type="entry name" value="(+)-NEOMENTHOL DEHYDROGENASE"/>
    <property type="match status" value="1"/>
</dbReference>
<dbReference type="CDD" id="cd05324">
    <property type="entry name" value="carb_red_PTCR-like_SDR_c"/>
    <property type="match status" value="1"/>
</dbReference>
<dbReference type="AlphaFoldDB" id="E8UXW9"/>
<dbReference type="RefSeq" id="WP_013569933.1">
    <property type="nucleotide sequence ID" value="NC_014963.1"/>
</dbReference>
<evidence type="ECO:0000256" key="3">
    <source>
        <dbReference type="ARBA" id="ARBA00023002"/>
    </source>
</evidence>
<evidence type="ECO:0000256" key="2">
    <source>
        <dbReference type="ARBA" id="ARBA00022857"/>
    </source>
</evidence>
<keyword evidence="2" id="KW-0521">NADP</keyword>
<evidence type="ECO:0000256" key="1">
    <source>
        <dbReference type="ARBA" id="ARBA00006484"/>
    </source>
</evidence>
<proteinExistence type="inferred from homology"/>
<evidence type="ECO:0000313" key="6">
    <source>
        <dbReference type="Proteomes" id="UP000006844"/>
    </source>
</evidence>
<dbReference type="Gene3D" id="3.40.50.720">
    <property type="entry name" value="NAD(P)-binding Rossmann-like Domain"/>
    <property type="match status" value="1"/>
</dbReference>
<dbReference type="PANTHER" id="PTHR43490:SF99">
    <property type="entry name" value="SHORT-CHAIN DEHYDROGENASE_REDUCTASE"/>
    <property type="match status" value="1"/>
</dbReference>
<dbReference type="InterPro" id="IPR045313">
    <property type="entry name" value="CBR1-like"/>
</dbReference>
<evidence type="ECO:0000256" key="4">
    <source>
        <dbReference type="RuleBase" id="RU000363"/>
    </source>
</evidence>
<name>E8UXW9_TERSS</name>
<keyword evidence="6" id="KW-1185">Reference proteome</keyword>
<dbReference type="SUPFAM" id="SSF51735">
    <property type="entry name" value="NAD(P)-binding Rossmann-fold domains"/>
    <property type="match status" value="1"/>
</dbReference>
<dbReference type="PRINTS" id="PR00080">
    <property type="entry name" value="SDRFAMILY"/>
</dbReference>
<dbReference type="Proteomes" id="UP000006844">
    <property type="component" value="Chromosome"/>
</dbReference>
<organism evidence="5 6">
    <name type="scientific">Terriglobus saanensis (strain ATCC BAA-1853 / DSM 23119 / SP1PR4)</name>
    <dbReference type="NCBI Taxonomy" id="401053"/>
    <lineage>
        <taxon>Bacteria</taxon>
        <taxon>Pseudomonadati</taxon>
        <taxon>Acidobacteriota</taxon>
        <taxon>Terriglobia</taxon>
        <taxon>Terriglobales</taxon>
        <taxon>Acidobacteriaceae</taxon>
        <taxon>Terriglobus</taxon>
    </lineage>
</organism>
<dbReference type="HOGENOM" id="CLU_010194_9_0_0"/>
<reference evidence="5 6" key="1">
    <citation type="journal article" date="2012" name="Stand. Genomic Sci.">
        <title>Complete genome sequence of Terriglobus saanensis type strain SP1PR4(T), an Acidobacteria from tundra soil.</title>
        <authorList>
            <person name="Rawat S.R."/>
            <person name="Mannisto M.K."/>
            <person name="Starovoytov V."/>
            <person name="Goodwin L."/>
            <person name="Nolan M."/>
            <person name="Hauser L."/>
            <person name="Land M."/>
            <person name="Davenport K.W."/>
            <person name="Woyke T."/>
            <person name="Haggblom M.M."/>
        </authorList>
    </citation>
    <scope>NUCLEOTIDE SEQUENCE</scope>
    <source>
        <strain evidence="6">ATCC BAA-1853 / DSM 23119 / SP1PR4</strain>
    </source>
</reference>
<dbReference type="PRINTS" id="PR00081">
    <property type="entry name" value="GDHRDH"/>
</dbReference>
<dbReference type="InterPro" id="IPR036291">
    <property type="entry name" value="NAD(P)-bd_dom_sf"/>
</dbReference>
<accession>E8UXW9</accession>